<dbReference type="PANTHER" id="PTHR46795:SF3">
    <property type="entry name" value="ABC TRANSPORTER PERMEASE"/>
    <property type="match status" value="1"/>
</dbReference>
<evidence type="ECO:0000256" key="1">
    <source>
        <dbReference type="ARBA" id="ARBA00004651"/>
    </source>
</evidence>
<keyword evidence="6" id="KW-0813">Transport</keyword>
<dbReference type="InterPro" id="IPR003838">
    <property type="entry name" value="ABC3_permease_C"/>
</dbReference>
<evidence type="ECO:0000259" key="7">
    <source>
        <dbReference type="Pfam" id="PF02687"/>
    </source>
</evidence>
<dbReference type="GO" id="GO:0055085">
    <property type="term" value="P:transmembrane transport"/>
    <property type="evidence" value="ECO:0007669"/>
    <property type="project" value="UniProtKB-UniRule"/>
</dbReference>
<gene>
    <name evidence="8" type="ORF">ERS852533_00004</name>
</gene>
<dbReference type="GO" id="GO:0005886">
    <property type="term" value="C:plasma membrane"/>
    <property type="evidence" value="ECO:0007669"/>
    <property type="project" value="UniProtKB-SubCell"/>
</dbReference>
<feature type="transmembrane region" description="Helical" evidence="6">
    <location>
        <begin position="618"/>
        <end position="640"/>
    </location>
</feature>
<feature type="transmembrane region" description="Helical" evidence="6">
    <location>
        <begin position="146"/>
        <end position="169"/>
    </location>
</feature>
<keyword evidence="4 6" id="KW-1133">Transmembrane helix</keyword>
<feature type="transmembrane region" description="Helical" evidence="6">
    <location>
        <begin position="525"/>
        <end position="549"/>
    </location>
</feature>
<evidence type="ECO:0000313" key="8">
    <source>
        <dbReference type="EMBL" id="CUP02039.1"/>
    </source>
</evidence>
<dbReference type="PANTHER" id="PTHR46795">
    <property type="entry name" value="ABC TRANSPORTER PERMEASE-RELATED-RELATED"/>
    <property type="match status" value="1"/>
</dbReference>
<evidence type="ECO:0000256" key="6">
    <source>
        <dbReference type="PIRNR" id="PIRNR018968"/>
    </source>
</evidence>
<evidence type="ECO:0000256" key="4">
    <source>
        <dbReference type="ARBA" id="ARBA00022989"/>
    </source>
</evidence>
<feature type="transmembrane region" description="Helical" evidence="6">
    <location>
        <begin position="230"/>
        <end position="249"/>
    </location>
</feature>
<dbReference type="InterPro" id="IPR052536">
    <property type="entry name" value="ABC-4_Integral_Memb_Prot"/>
</dbReference>
<feature type="transmembrane region" description="Helical" evidence="6">
    <location>
        <begin position="289"/>
        <end position="314"/>
    </location>
</feature>
<evidence type="ECO:0000256" key="3">
    <source>
        <dbReference type="ARBA" id="ARBA00022692"/>
    </source>
</evidence>
<evidence type="ECO:0000256" key="5">
    <source>
        <dbReference type="ARBA" id="ARBA00023136"/>
    </source>
</evidence>
<name>A0A174JYC6_9FIRM</name>
<feature type="transmembrane region" description="Helical" evidence="6">
    <location>
        <begin position="583"/>
        <end position="606"/>
    </location>
</feature>
<feature type="transmembrane region" description="Helical" evidence="6">
    <location>
        <begin position="202"/>
        <end position="224"/>
    </location>
</feature>
<evidence type="ECO:0000256" key="2">
    <source>
        <dbReference type="ARBA" id="ARBA00022475"/>
    </source>
</evidence>
<dbReference type="Proteomes" id="UP000095413">
    <property type="component" value="Unassembled WGS sequence"/>
</dbReference>
<evidence type="ECO:0000313" key="9">
    <source>
        <dbReference type="Proteomes" id="UP000095413"/>
    </source>
</evidence>
<dbReference type="EMBL" id="CZBA01000001">
    <property type="protein sequence ID" value="CUP02039.1"/>
    <property type="molecule type" value="Genomic_DNA"/>
</dbReference>
<dbReference type="OrthoDB" id="9781780at2"/>
<feature type="transmembrane region" description="Helical" evidence="6">
    <location>
        <begin position="57"/>
        <end position="76"/>
    </location>
</feature>
<feature type="domain" description="ABC3 transporter permease C-terminal" evidence="7">
    <location>
        <begin position="60"/>
        <end position="178"/>
    </location>
</feature>
<keyword evidence="3 6" id="KW-0812">Transmembrane</keyword>
<dbReference type="InterPro" id="IPR027022">
    <property type="entry name" value="ABC_permease_BceB-typ"/>
</dbReference>
<protein>
    <submittedName>
        <fullName evidence="8">FtsX-like permease family</fullName>
    </submittedName>
</protein>
<organism evidence="8 9">
    <name type="scientific">Blautia obeum</name>
    <dbReference type="NCBI Taxonomy" id="40520"/>
    <lineage>
        <taxon>Bacteria</taxon>
        <taxon>Bacillati</taxon>
        <taxon>Bacillota</taxon>
        <taxon>Clostridia</taxon>
        <taxon>Lachnospirales</taxon>
        <taxon>Lachnospiraceae</taxon>
        <taxon>Blautia</taxon>
    </lineage>
</organism>
<dbReference type="Pfam" id="PF02687">
    <property type="entry name" value="FtsX"/>
    <property type="match status" value="1"/>
</dbReference>
<sequence>MYIKLAIQNMKKSIRNYVIYFVTITLTAAMMYSFLALGFSKEVLTMSENISMLTSGILGMSVLVALIASFVISYAIRFMLEERKKEFATYELLGMETSNIQKLFFIENGVIGMAAFFIGTFLGVGLSGVLVQIINHIFEMSHAYRISFSIKAFATAFIFFMFMYGIGILRAAKVIRRRKIVDMLYDHQKNENGKKHSLRFHITLIILSILCIFTGGCFLAKGLSVQTNVFYFWMTGAVILTATGIYEMYRNLPILLLRLLNKSKRRKYKDINLFYFGQIGRKVDSAGKLMAIIAILLTVSLSTMFAGLSMGAGYKANMEAYYPYDAGVALDAPLTKKSMEPMIEFTRQQCKVEDELIYYLYGTDTYPVEALALSDYNHLRCMLGLKPVSLSANEFFIHCDTWNYVEKIQKALEQKSKITLAGNVLEIAETAIHTEPMEQYQMAGTRGYALVVPDQVANQLSGEKIRLVMKLENGGYPELKHELKKFLHDPNAWTPELQDGKSLPERVTMGVTVKAWGVENSLTGFAAISFCGLYLSIIFIILSSTILAFEQLSKIDYNRRNYQILDKMGVAQKTRRCLIKKEVGILFFIPAILPMIMMIFLIAGANQVFGEAILQENLFLTYGIVTLAVFGGIYLLYYWATTSVFQYAVLKKEFYK</sequence>
<proteinExistence type="inferred from homology"/>
<feature type="transmembrane region" description="Helical" evidence="6">
    <location>
        <begin position="17"/>
        <end position="37"/>
    </location>
</feature>
<keyword evidence="5 6" id="KW-0472">Membrane</keyword>
<dbReference type="PIRSF" id="PIRSF018968">
    <property type="entry name" value="ABC_permease_BceB"/>
    <property type="match status" value="1"/>
</dbReference>
<keyword evidence="2 6" id="KW-1003">Cell membrane</keyword>
<feature type="transmembrane region" description="Helical" evidence="6">
    <location>
        <begin position="110"/>
        <end position="134"/>
    </location>
</feature>
<comment type="subcellular location">
    <subcellularLocation>
        <location evidence="1 6">Cell membrane</location>
        <topology evidence="1 6">Multi-pass membrane protein</topology>
    </subcellularLocation>
</comment>
<comment type="similarity">
    <text evidence="6">Belongs to the ABC-4 integral membrane protein family.</text>
</comment>
<reference evidence="8 9" key="1">
    <citation type="submission" date="2015-09" db="EMBL/GenBank/DDBJ databases">
        <authorList>
            <consortium name="Pathogen Informatics"/>
        </authorList>
    </citation>
    <scope>NUCLEOTIDE SEQUENCE [LARGE SCALE GENOMIC DNA]</scope>
    <source>
        <strain evidence="8 9">2789STDY5834921</strain>
    </source>
</reference>
<dbReference type="AlphaFoldDB" id="A0A174JYC6"/>
<accession>A0A174JYC6</accession>